<comment type="caution">
    <text evidence="2">The sequence shown here is derived from an EMBL/GenBank/DDBJ whole genome shotgun (WGS) entry which is preliminary data.</text>
</comment>
<name>A0A3S0IQP2_9FLAO</name>
<dbReference type="EMBL" id="RQPJ01000001">
    <property type="protein sequence ID" value="RTE55431.1"/>
    <property type="molecule type" value="Genomic_DNA"/>
</dbReference>
<dbReference type="RefSeq" id="WP_126160734.1">
    <property type="nucleotide sequence ID" value="NZ_RQPJ01000001.1"/>
</dbReference>
<dbReference type="OrthoDB" id="8910160at2"/>
<sequence>MYFPYLRGKQFELIALRELCALFPNDLEKISPVIEPVKSSSTLSTTLVELANRNANFNIIINPRVGDLKNQYGEIIEIISSSLPNDYNNYQLAVIIHPKTESNIQPLIQFLNGLEINYNGITLIHNTEISNHNIELLHNQLNISYNLIYFSKTSRRYYREFDPATLVSLDDYFEELSRNADYLNQESDFSNEYRFYQQDGFVGFSDFLTIGDNYSESGFLPRAVAIHLSYLDNDRIKVKHFVSDSNEDVSDIGGKFSEAINKLVIWCDQNNLNTSAINVFRDLQQRGHFPGLGTLKKLSIMNHIELVINNI</sequence>
<evidence type="ECO:0000313" key="3">
    <source>
        <dbReference type="Proteomes" id="UP000267585"/>
    </source>
</evidence>
<dbReference type="AlphaFoldDB" id="A0A3S0IQP2"/>
<gene>
    <name evidence="2" type="ORF">EHW67_02365</name>
</gene>
<protein>
    <recommendedName>
        <fullName evidence="1">ABC-three component systems C-terminal domain-containing protein</fullName>
    </recommendedName>
</protein>
<feature type="domain" description="ABC-three component systems C-terminal" evidence="1">
    <location>
        <begin position="69"/>
        <end position="142"/>
    </location>
</feature>
<evidence type="ECO:0000259" key="1">
    <source>
        <dbReference type="Pfam" id="PF20281"/>
    </source>
</evidence>
<dbReference type="NCBIfam" id="NF033831">
    <property type="entry name" value="sce7725_fam"/>
    <property type="match status" value="1"/>
</dbReference>
<dbReference type="InterPro" id="IPR047727">
    <property type="entry name" value="Sce7725-like"/>
</dbReference>
<accession>A0A3S0IQP2</accession>
<keyword evidence="3" id="KW-1185">Reference proteome</keyword>
<dbReference type="Proteomes" id="UP000267585">
    <property type="component" value="Unassembled WGS sequence"/>
</dbReference>
<dbReference type="InterPro" id="IPR046915">
    <property type="entry name" value="ABC-3C_CTD5"/>
</dbReference>
<evidence type="ECO:0000313" key="2">
    <source>
        <dbReference type="EMBL" id="RTE55431.1"/>
    </source>
</evidence>
<proteinExistence type="predicted"/>
<organism evidence="2 3">
    <name type="scientific">Arenibacter aquaticus</name>
    <dbReference type="NCBI Taxonomy" id="2489054"/>
    <lineage>
        <taxon>Bacteria</taxon>
        <taxon>Pseudomonadati</taxon>
        <taxon>Bacteroidota</taxon>
        <taxon>Flavobacteriia</taxon>
        <taxon>Flavobacteriales</taxon>
        <taxon>Flavobacteriaceae</taxon>
        <taxon>Arenibacter</taxon>
    </lineage>
</organism>
<reference evidence="2 3" key="1">
    <citation type="submission" date="2018-11" db="EMBL/GenBank/DDBJ databases">
        <title>Arenibacter aquaticus sp.nov., a marine bacterium isolated from surface seawater in the South China Sea.</title>
        <authorList>
            <person name="Guo J."/>
            <person name="Sun J."/>
        </authorList>
    </citation>
    <scope>NUCLEOTIDE SEQUENCE [LARGE SCALE GENOMIC DNA]</scope>
    <source>
        <strain evidence="2 3">GUO666</strain>
    </source>
</reference>
<dbReference type="Pfam" id="PF20281">
    <property type="entry name" value="CTD5"/>
    <property type="match status" value="1"/>
</dbReference>